<dbReference type="HOGENOM" id="CLU_014385_0_0_11"/>
<evidence type="ECO:0000256" key="1">
    <source>
        <dbReference type="SAM" id="Phobius"/>
    </source>
</evidence>
<evidence type="ECO:0000313" key="3">
    <source>
        <dbReference type="EMBL" id="BAF40278.1"/>
    </source>
</evidence>
<keyword evidence="1" id="KW-0812">Transmembrane</keyword>
<keyword evidence="1" id="KW-1133">Transmembrane helix</keyword>
<dbReference type="EMBL" id="AP009256">
    <property type="protein sequence ID" value="BAF40278.1"/>
    <property type="molecule type" value="Genomic_DNA"/>
</dbReference>
<proteinExistence type="predicted"/>
<dbReference type="AlphaFoldDB" id="A1A3J5"/>
<dbReference type="Proteomes" id="UP000008702">
    <property type="component" value="Chromosome"/>
</dbReference>
<feature type="domain" description="Sulfatase N-terminal" evidence="2">
    <location>
        <begin position="234"/>
        <end position="534"/>
    </location>
</feature>
<evidence type="ECO:0000259" key="2">
    <source>
        <dbReference type="Pfam" id="PF00884"/>
    </source>
</evidence>
<dbReference type="KEGG" id="bad:BAD_1497"/>
<accession>A1A3J5</accession>
<dbReference type="STRING" id="367928.BAD_1497"/>
<dbReference type="Gene3D" id="3.40.720.10">
    <property type="entry name" value="Alkaline Phosphatase, subunit A"/>
    <property type="match status" value="1"/>
</dbReference>
<dbReference type="CDD" id="cd16015">
    <property type="entry name" value="LTA_synthase"/>
    <property type="match status" value="1"/>
</dbReference>
<evidence type="ECO:0000313" key="4">
    <source>
        <dbReference type="Proteomes" id="UP000008702"/>
    </source>
</evidence>
<organism evidence="3 4">
    <name type="scientific">Bifidobacterium adolescentis (strain ATCC 15703 / DSM 20083 / NCTC 11814 / E194a)</name>
    <dbReference type="NCBI Taxonomy" id="367928"/>
    <lineage>
        <taxon>Bacteria</taxon>
        <taxon>Bacillati</taxon>
        <taxon>Actinomycetota</taxon>
        <taxon>Actinomycetes</taxon>
        <taxon>Bifidobacteriales</taxon>
        <taxon>Bifidobacteriaceae</taxon>
        <taxon>Bifidobacterium</taxon>
    </lineage>
</organism>
<keyword evidence="1" id="KW-0472">Membrane</keyword>
<feature type="transmembrane region" description="Helical" evidence="1">
    <location>
        <begin position="7"/>
        <end position="24"/>
    </location>
</feature>
<dbReference type="Pfam" id="PF00884">
    <property type="entry name" value="Sulfatase"/>
    <property type="match status" value="1"/>
</dbReference>
<dbReference type="InterPro" id="IPR000917">
    <property type="entry name" value="Sulfatase_N"/>
</dbReference>
<feature type="transmembrane region" description="Helical" evidence="1">
    <location>
        <begin position="30"/>
        <end position="47"/>
    </location>
</feature>
<gene>
    <name evidence="3" type="ordered locus">BAD_1497</name>
</gene>
<feature type="transmembrane region" description="Helical" evidence="1">
    <location>
        <begin position="86"/>
        <end position="107"/>
    </location>
</feature>
<dbReference type="InterPro" id="IPR017850">
    <property type="entry name" value="Alkaline_phosphatase_core_sf"/>
</dbReference>
<sequence length="618" mass="69177">MWLENRYNFLFNLFALTIIYLAFIFITNRFWIATALFGVLFTAYGVANHIKMQLRNEPIIPADLTFVAGGNSDKLLSFIPKENQQFVNSSISVVIWLACLCALFFIIDGRRQFIPCSWRHPFSNPGILIGSLTRIFAAITCIGIVCSYSFNLSVPGSWAYSFAGNLGYTPSLFDATLDAKTNGPATTFLSLTKTKVMDKPENYNRKTMDKIAQKYDSMAHSINANRKYNITDSTVIMILSETFSNPTRVPNISFSTDPIPNIHQIEENTTSGLMLSSGYGGGTANMEYQALTGLNLTNFDDSLIIPFQQLVPNQKAPYAFNQIWNTRYGTSGSDAVHPYYQNMYLRDTDYRKFGFAHLRTLDSKPKITHKQTSDYNPYVTDEAAYQNVLDLVNNETHPQFLQLSTMQNHMPYTGWYPDNEFTEADSSVDISTEEHQNLETYVKGLSLTDQATASFLNQLNLIDKPVTVIFYGDHLPSIYSTAEQDPKNSSVLHETDYFIWSNSASPSNGTKLADTDAAYISPNYFMALAASHMNAKVSPYLALLTMLHNNLPASSRVAFATGGVSSGDETNLDQVGNQISKKALSKEAKQLLLDYRLVQYDMTAGKGYLADTNFTKIK</sequence>
<reference evidence="3 4" key="1">
    <citation type="submission" date="2006-12" db="EMBL/GenBank/DDBJ databases">
        <title>Bifidobacterium adolescentis complete genome sequence.</title>
        <authorList>
            <person name="Suzuki T."/>
            <person name="Tsuda Y."/>
            <person name="Kanou N."/>
            <person name="Inoue T."/>
            <person name="Kumazaki K."/>
            <person name="Nagano S."/>
            <person name="Hirai S."/>
            <person name="Tanaka K."/>
            <person name="Watanabe K."/>
        </authorList>
    </citation>
    <scope>NUCLEOTIDE SEQUENCE [LARGE SCALE GENOMIC DNA]</scope>
    <source>
        <strain evidence="4">ATCC 15703 / DSM 20083 / NCTC 11814 / E194a</strain>
    </source>
</reference>
<keyword evidence="4" id="KW-1185">Reference proteome</keyword>
<dbReference type="SUPFAM" id="SSF53649">
    <property type="entry name" value="Alkaline phosphatase-like"/>
    <property type="match status" value="1"/>
</dbReference>
<name>A1A3J5_BIFAA</name>
<protein>
    <recommendedName>
        <fullName evidence="2">Sulfatase N-terminal domain-containing protein</fullName>
    </recommendedName>
</protein>